<dbReference type="InterPro" id="IPR013471">
    <property type="entry name" value="RNase_Z/BN"/>
</dbReference>
<feature type="binding site" evidence="8">
    <location>
        <position position="68"/>
    </location>
    <ligand>
        <name>Zn(2+)</name>
        <dbReference type="ChEBI" id="CHEBI:29105"/>
        <label>1</label>
        <note>catalytic</note>
    </ligand>
</feature>
<reference evidence="11" key="1">
    <citation type="submission" date="2021-01" db="EMBL/GenBank/DDBJ databases">
        <title>Whole genome shotgun sequence of Sphaerisporangium rufum NBRC 109079.</title>
        <authorList>
            <person name="Komaki H."/>
            <person name="Tamura T."/>
        </authorList>
    </citation>
    <scope>NUCLEOTIDE SEQUENCE</scope>
    <source>
        <strain evidence="11">NBRC 109079</strain>
    </source>
</reference>
<dbReference type="CDD" id="cd07717">
    <property type="entry name" value="RNaseZ_ZiPD-like_MBL-fold"/>
    <property type="match status" value="1"/>
</dbReference>
<feature type="binding site" evidence="8">
    <location>
        <position position="144"/>
    </location>
    <ligand>
        <name>Zn(2+)</name>
        <dbReference type="ChEBI" id="CHEBI:29105"/>
        <label>1</label>
        <note>catalytic</note>
    </ligand>
</feature>
<feature type="active site" description="Proton acceptor" evidence="8">
    <location>
        <position position="70"/>
    </location>
</feature>
<feature type="binding site" evidence="8">
    <location>
        <position position="269"/>
    </location>
    <ligand>
        <name>Zn(2+)</name>
        <dbReference type="ChEBI" id="CHEBI:29105"/>
        <label>2</label>
        <note>catalytic</note>
    </ligand>
</feature>
<dbReference type="AlphaFoldDB" id="A0A919V371"/>
<feature type="binding site" evidence="8">
    <location>
        <position position="211"/>
    </location>
    <ligand>
        <name>Zn(2+)</name>
        <dbReference type="ChEBI" id="CHEBI:29105"/>
        <label>2</label>
        <note>catalytic</note>
    </ligand>
</feature>
<dbReference type="Gene3D" id="3.60.15.10">
    <property type="entry name" value="Ribonuclease Z/Hydroxyacylglutathione hydrolase-like"/>
    <property type="match status" value="1"/>
</dbReference>
<keyword evidence="12" id="KW-1185">Reference proteome</keyword>
<accession>A0A919V371</accession>
<dbReference type="GO" id="GO:0008270">
    <property type="term" value="F:zinc ion binding"/>
    <property type="evidence" value="ECO:0007669"/>
    <property type="project" value="UniProtKB-UniRule"/>
</dbReference>
<dbReference type="Pfam" id="PF00753">
    <property type="entry name" value="Lactamase_B"/>
    <property type="match status" value="1"/>
</dbReference>
<dbReference type="PANTHER" id="PTHR46018">
    <property type="entry name" value="ZINC PHOSPHODIESTERASE ELAC PROTEIN 1"/>
    <property type="match status" value="1"/>
</dbReference>
<organism evidence="11 12">
    <name type="scientific">Sphaerisporangium rufum</name>
    <dbReference type="NCBI Taxonomy" id="1381558"/>
    <lineage>
        <taxon>Bacteria</taxon>
        <taxon>Bacillati</taxon>
        <taxon>Actinomycetota</taxon>
        <taxon>Actinomycetes</taxon>
        <taxon>Streptosporangiales</taxon>
        <taxon>Streptosporangiaceae</taxon>
        <taxon>Sphaerisporangium</taxon>
    </lineage>
</organism>
<comment type="function">
    <text evidence="8">Zinc phosphodiesterase, which displays some tRNA 3'-processing endonuclease activity. Probably involved in tRNA maturation, by removing a 3'-trailer from precursor tRNA.</text>
</comment>
<comment type="catalytic activity">
    <reaction evidence="8">
        <text>Endonucleolytic cleavage of RNA, removing extra 3' nucleotides from tRNA precursor, generating 3' termini of tRNAs. A 3'-hydroxy group is left at the tRNA terminus and a 5'-phosphoryl group is left at the trailer molecule.</text>
        <dbReference type="EC" id="3.1.26.11"/>
    </reaction>
</comment>
<feature type="domain" description="Metallo-beta-lactamase" evidence="10">
    <location>
        <begin position="201"/>
        <end position="270"/>
    </location>
</feature>
<evidence type="ECO:0000259" key="9">
    <source>
        <dbReference type="Pfam" id="PF00753"/>
    </source>
</evidence>
<keyword evidence="5 8" id="KW-0255">Endonuclease</keyword>
<keyword evidence="4 8" id="KW-0479">Metal-binding</keyword>
<keyword evidence="3 8" id="KW-0540">Nuclease</keyword>
<dbReference type="EMBL" id="BOOU01000074">
    <property type="protein sequence ID" value="GII80487.1"/>
    <property type="molecule type" value="Genomic_DNA"/>
</dbReference>
<evidence type="ECO:0000256" key="7">
    <source>
        <dbReference type="ARBA" id="ARBA00022833"/>
    </source>
</evidence>
<evidence type="ECO:0000256" key="3">
    <source>
        <dbReference type="ARBA" id="ARBA00022722"/>
    </source>
</evidence>
<feature type="domain" description="Metallo-beta-lactamase" evidence="9">
    <location>
        <begin position="23"/>
        <end position="147"/>
    </location>
</feature>
<comment type="caution">
    <text evidence="11">The sequence shown here is derived from an EMBL/GenBank/DDBJ whole genome shotgun (WGS) entry which is preliminary data.</text>
</comment>
<dbReference type="InterPro" id="IPR036866">
    <property type="entry name" value="RibonucZ/Hydroxyglut_hydro"/>
</dbReference>
<feature type="binding site" evidence="8">
    <location>
        <position position="211"/>
    </location>
    <ligand>
        <name>Zn(2+)</name>
        <dbReference type="ChEBI" id="CHEBI:29105"/>
        <label>1</label>
        <note>catalytic</note>
    </ligand>
</feature>
<dbReference type="NCBIfam" id="NF000805">
    <property type="entry name" value="PRK00055.2-3"/>
    <property type="match status" value="1"/>
</dbReference>
<gene>
    <name evidence="11" type="primary">elaC</name>
    <name evidence="8" type="synonym">rnz</name>
    <name evidence="11" type="ORF">Sru01_54690</name>
</gene>
<dbReference type="SUPFAM" id="SSF56281">
    <property type="entry name" value="Metallo-hydrolase/oxidoreductase"/>
    <property type="match status" value="1"/>
</dbReference>
<evidence type="ECO:0000313" key="11">
    <source>
        <dbReference type="EMBL" id="GII80487.1"/>
    </source>
</evidence>
<evidence type="ECO:0000313" key="12">
    <source>
        <dbReference type="Proteomes" id="UP000655287"/>
    </source>
</evidence>
<proteinExistence type="inferred from homology"/>
<evidence type="ECO:0000256" key="5">
    <source>
        <dbReference type="ARBA" id="ARBA00022759"/>
    </source>
</evidence>
<evidence type="ECO:0000256" key="1">
    <source>
        <dbReference type="ARBA" id="ARBA00011738"/>
    </source>
</evidence>
<feature type="binding site" evidence="8">
    <location>
        <position position="70"/>
    </location>
    <ligand>
        <name>Zn(2+)</name>
        <dbReference type="ChEBI" id="CHEBI:29105"/>
        <label>2</label>
        <note>catalytic</note>
    </ligand>
</feature>
<dbReference type="Proteomes" id="UP000655287">
    <property type="component" value="Unassembled WGS sequence"/>
</dbReference>
<comment type="similarity">
    <text evidence="8">Belongs to the RNase Z family.</text>
</comment>
<evidence type="ECO:0000256" key="8">
    <source>
        <dbReference type="HAMAP-Rule" id="MF_01818"/>
    </source>
</evidence>
<keyword evidence="7 8" id="KW-0862">Zinc</keyword>
<dbReference type="HAMAP" id="MF_01818">
    <property type="entry name" value="RNase_Z_BN"/>
    <property type="match status" value="1"/>
</dbReference>
<name>A0A919V371_9ACTN</name>
<comment type="cofactor">
    <cofactor evidence="8">
        <name>Zn(2+)</name>
        <dbReference type="ChEBI" id="CHEBI:29105"/>
    </cofactor>
    <text evidence="8">Binds 2 Zn(2+) ions.</text>
</comment>
<feature type="binding site" evidence="8">
    <location>
        <position position="71"/>
    </location>
    <ligand>
        <name>Zn(2+)</name>
        <dbReference type="ChEBI" id="CHEBI:29105"/>
        <label>2</label>
        <note>catalytic</note>
    </ligand>
</feature>
<evidence type="ECO:0000256" key="6">
    <source>
        <dbReference type="ARBA" id="ARBA00022801"/>
    </source>
</evidence>
<keyword evidence="6 8" id="KW-0378">Hydrolase</keyword>
<evidence type="ECO:0000256" key="2">
    <source>
        <dbReference type="ARBA" id="ARBA00022694"/>
    </source>
</evidence>
<sequence length="312" mass="33950">MARVSSRELVVLGTGSQAPTRTRNHNGYLLRWDGLGLLFDPGEGTQRQMIRAGVAATDVHRVLVSHFHGDHCLGLPGVIQRMSLDRVPHPVHAHYPASGEEYFRRLRHASSFHETATLVPEPVRAPGVIAEGDFGRIEARPLDHPVPAFGYRLVEPDGVRMLPDRLRALGVRGPAVGELLRAGTIVAGGRAVTLAEASVPRRGQRFAFVMDTRLCDGVFALAEGADLLVIESTFLDEDVRLARDFGHLTAGQAGRVAAECGVGRLVLTHFSQRYPDPAAFGAQARRHFAGDLVVAEDLTRVPVPPRRPHPAR</sequence>
<comment type="subunit">
    <text evidence="1 8">Homodimer.</text>
</comment>
<feature type="binding site" evidence="8">
    <location>
        <position position="66"/>
    </location>
    <ligand>
        <name>Zn(2+)</name>
        <dbReference type="ChEBI" id="CHEBI:29105"/>
        <label>1</label>
        <note>catalytic</note>
    </ligand>
</feature>
<dbReference type="Pfam" id="PF12706">
    <property type="entry name" value="Lactamase_B_2"/>
    <property type="match status" value="1"/>
</dbReference>
<dbReference type="GO" id="GO:0042781">
    <property type="term" value="F:3'-tRNA processing endoribonuclease activity"/>
    <property type="evidence" value="ECO:0007669"/>
    <property type="project" value="UniProtKB-UniRule"/>
</dbReference>
<dbReference type="PANTHER" id="PTHR46018:SF2">
    <property type="entry name" value="ZINC PHOSPHODIESTERASE ELAC PROTEIN 1"/>
    <property type="match status" value="1"/>
</dbReference>
<protein>
    <recommendedName>
        <fullName evidence="8">Ribonuclease Z</fullName>
        <shortName evidence="8">RNase Z</shortName>
        <ecNumber evidence="8">3.1.26.11</ecNumber>
    </recommendedName>
    <alternativeName>
        <fullName evidence="8">tRNA 3 endonuclease</fullName>
    </alternativeName>
    <alternativeName>
        <fullName evidence="8">tRNase Z</fullName>
    </alternativeName>
</protein>
<evidence type="ECO:0000259" key="10">
    <source>
        <dbReference type="Pfam" id="PF12706"/>
    </source>
</evidence>
<evidence type="ECO:0000256" key="4">
    <source>
        <dbReference type="ARBA" id="ARBA00022723"/>
    </source>
</evidence>
<keyword evidence="2 8" id="KW-0819">tRNA processing</keyword>
<dbReference type="EC" id="3.1.26.11" evidence="8"/>
<dbReference type="InterPro" id="IPR001279">
    <property type="entry name" value="Metallo-B-lactamas"/>
</dbReference>